<sequence length="161" mass="18029">MKNAPNLKLLPKEKFTEAVIFAGSEAYAHAKGWEEGLGKQIAEDTTPPVYLGPKQLAELDNLRIVDDGRHAVRIYLAGNIKPIQINHIAEKLAVAGVQDAKLYKGIPDHEPEDWREYLSRLREQVEVSIGEESLRHSLPLSVGSDGYDQEQDLHVKELPSR</sequence>
<dbReference type="EMBL" id="UGJB01000004">
    <property type="protein sequence ID" value="STQ11442.1"/>
    <property type="molecule type" value="Genomic_DNA"/>
</dbReference>
<gene>
    <name evidence="1" type="ORF">NCTC10005_04217</name>
</gene>
<dbReference type="AlphaFoldDB" id="A0A377LZI3"/>
<proteinExistence type="predicted"/>
<reference evidence="1 2" key="1">
    <citation type="submission" date="2018-06" db="EMBL/GenBank/DDBJ databases">
        <authorList>
            <consortium name="Pathogen Informatics"/>
            <person name="Doyle S."/>
        </authorList>
    </citation>
    <scope>NUCLEOTIDE SEQUENCE [LARGE SCALE GENOMIC DNA]</scope>
    <source>
        <strain evidence="1 2">NCTC10005</strain>
    </source>
</reference>
<organism evidence="1 2">
    <name type="scientific">Enterobacter cloacae</name>
    <dbReference type="NCBI Taxonomy" id="550"/>
    <lineage>
        <taxon>Bacteria</taxon>
        <taxon>Pseudomonadati</taxon>
        <taxon>Pseudomonadota</taxon>
        <taxon>Gammaproteobacteria</taxon>
        <taxon>Enterobacterales</taxon>
        <taxon>Enterobacteriaceae</taxon>
        <taxon>Enterobacter</taxon>
        <taxon>Enterobacter cloacae complex</taxon>
    </lineage>
</organism>
<evidence type="ECO:0000313" key="1">
    <source>
        <dbReference type="EMBL" id="STQ11442.1"/>
    </source>
</evidence>
<name>A0A377LZI3_ENTCL</name>
<accession>A0A377LZI3</accession>
<dbReference type="Proteomes" id="UP000255106">
    <property type="component" value="Unassembled WGS sequence"/>
</dbReference>
<protein>
    <submittedName>
        <fullName evidence="1">Putative DNA primase</fullName>
    </submittedName>
</protein>
<evidence type="ECO:0000313" key="2">
    <source>
        <dbReference type="Proteomes" id="UP000255106"/>
    </source>
</evidence>